<dbReference type="EMBL" id="BMAT01006851">
    <property type="protein sequence ID" value="GFS21012.1"/>
    <property type="molecule type" value="Genomic_DNA"/>
</dbReference>
<protein>
    <recommendedName>
        <fullName evidence="3">Caveolin</fullName>
    </recommendedName>
</protein>
<gene>
    <name evidence="1" type="ORF">ElyMa_003327800</name>
</gene>
<sequence length="81" mass="8724">MVGSEDEVMSQFGGSTAPGVELWSRHVRWVLTFFCGVLFQTSLALGSLVCPPCVMVCECVCLALAWSTSVWDVDSARPPGI</sequence>
<name>A0AAV4JJ28_9GAST</name>
<comment type="caution">
    <text evidence="1">The sequence shown here is derived from an EMBL/GenBank/DDBJ whole genome shotgun (WGS) entry which is preliminary data.</text>
</comment>
<accession>A0AAV4JJ28</accession>
<dbReference type="AlphaFoldDB" id="A0AAV4JJ28"/>
<proteinExistence type="predicted"/>
<evidence type="ECO:0000313" key="2">
    <source>
        <dbReference type="Proteomes" id="UP000762676"/>
    </source>
</evidence>
<dbReference type="Proteomes" id="UP000762676">
    <property type="component" value="Unassembled WGS sequence"/>
</dbReference>
<organism evidence="1 2">
    <name type="scientific">Elysia marginata</name>
    <dbReference type="NCBI Taxonomy" id="1093978"/>
    <lineage>
        <taxon>Eukaryota</taxon>
        <taxon>Metazoa</taxon>
        <taxon>Spiralia</taxon>
        <taxon>Lophotrochozoa</taxon>
        <taxon>Mollusca</taxon>
        <taxon>Gastropoda</taxon>
        <taxon>Heterobranchia</taxon>
        <taxon>Euthyneura</taxon>
        <taxon>Panpulmonata</taxon>
        <taxon>Sacoglossa</taxon>
        <taxon>Placobranchoidea</taxon>
        <taxon>Plakobranchidae</taxon>
        <taxon>Elysia</taxon>
    </lineage>
</organism>
<evidence type="ECO:0008006" key="3">
    <source>
        <dbReference type="Google" id="ProtNLM"/>
    </source>
</evidence>
<keyword evidence="2" id="KW-1185">Reference proteome</keyword>
<evidence type="ECO:0000313" key="1">
    <source>
        <dbReference type="EMBL" id="GFS21012.1"/>
    </source>
</evidence>
<reference evidence="1 2" key="1">
    <citation type="journal article" date="2021" name="Elife">
        <title>Chloroplast acquisition without the gene transfer in kleptoplastic sea slugs, Plakobranchus ocellatus.</title>
        <authorList>
            <person name="Maeda T."/>
            <person name="Takahashi S."/>
            <person name="Yoshida T."/>
            <person name="Shimamura S."/>
            <person name="Takaki Y."/>
            <person name="Nagai Y."/>
            <person name="Toyoda A."/>
            <person name="Suzuki Y."/>
            <person name="Arimoto A."/>
            <person name="Ishii H."/>
            <person name="Satoh N."/>
            <person name="Nishiyama T."/>
            <person name="Hasebe M."/>
            <person name="Maruyama T."/>
            <person name="Minagawa J."/>
            <person name="Obokata J."/>
            <person name="Shigenobu S."/>
        </authorList>
    </citation>
    <scope>NUCLEOTIDE SEQUENCE [LARGE SCALE GENOMIC DNA]</scope>
</reference>